<accession>A0ABS1EHZ1</accession>
<evidence type="ECO:0000313" key="2">
    <source>
        <dbReference type="Proteomes" id="UP000635316"/>
    </source>
</evidence>
<feature type="non-terminal residue" evidence="1">
    <location>
        <position position="46"/>
    </location>
</feature>
<organism evidence="1 2">
    <name type="scientific">Advenella mandrilli</name>
    <dbReference type="NCBI Taxonomy" id="2800330"/>
    <lineage>
        <taxon>Bacteria</taxon>
        <taxon>Pseudomonadati</taxon>
        <taxon>Pseudomonadota</taxon>
        <taxon>Betaproteobacteria</taxon>
        <taxon>Burkholderiales</taxon>
        <taxon>Alcaligenaceae</taxon>
    </lineage>
</organism>
<gene>
    <name evidence="1" type="ORF">JHL22_15540</name>
</gene>
<reference evidence="1 2" key="1">
    <citation type="submission" date="2020-12" db="EMBL/GenBank/DDBJ databases">
        <authorList>
            <person name="Lu T."/>
            <person name="Wang Q."/>
            <person name="Han X."/>
        </authorList>
    </citation>
    <scope>NUCLEOTIDE SEQUENCE [LARGE SCALE GENOMIC DNA]</scope>
    <source>
        <strain evidence="1 2">WQ 585</strain>
    </source>
</reference>
<dbReference type="RefSeq" id="WP_200239475.1">
    <property type="nucleotide sequence ID" value="NZ_JAENGP010000028.1"/>
</dbReference>
<proteinExistence type="predicted"/>
<dbReference type="Proteomes" id="UP000635316">
    <property type="component" value="Unassembled WGS sequence"/>
</dbReference>
<protein>
    <submittedName>
        <fullName evidence="1">IS66 family insertion sequence element accessory protein TnpB</fullName>
    </submittedName>
</protein>
<dbReference type="InterPro" id="IPR008878">
    <property type="entry name" value="Transposase_IS66_Orf2"/>
</dbReference>
<name>A0ABS1EHZ1_9BURK</name>
<evidence type="ECO:0000313" key="1">
    <source>
        <dbReference type="EMBL" id="MBK1782626.1"/>
    </source>
</evidence>
<keyword evidence="2" id="KW-1185">Reference proteome</keyword>
<dbReference type="EMBL" id="JAENGP010000028">
    <property type="protein sequence ID" value="MBK1782626.1"/>
    <property type="molecule type" value="Genomic_DNA"/>
</dbReference>
<sequence>MIRIDQIWLGTEPVDMRAGMDTLLSRVVMVFGAAQPHHAYLFTNRR</sequence>
<comment type="caution">
    <text evidence="1">The sequence shown here is derived from an EMBL/GenBank/DDBJ whole genome shotgun (WGS) entry which is preliminary data.</text>
</comment>
<dbReference type="Pfam" id="PF05717">
    <property type="entry name" value="TnpB_IS66"/>
    <property type="match status" value="1"/>
</dbReference>